<keyword evidence="1" id="KW-0418">Kinase</keyword>
<accession>A0A146F2W8</accession>
<proteinExistence type="predicted"/>
<dbReference type="Proteomes" id="UP000075230">
    <property type="component" value="Unassembled WGS sequence"/>
</dbReference>
<comment type="caution">
    <text evidence="1">The sequence shown here is derived from an EMBL/GenBank/DDBJ whole genome shotgun (WGS) entry which is preliminary data.</text>
</comment>
<evidence type="ECO:0000313" key="2">
    <source>
        <dbReference type="Proteomes" id="UP000075230"/>
    </source>
</evidence>
<reference evidence="2" key="2">
    <citation type="submission" date="2016-02" db="EMBL/GenBank/DDBJ databases">
        <title>Genome sequencing of Aspergillus luchuensis NBRC 4314.</title>
        <authorList>
            <person name="Yamada O."/>
        </authorList>
    </citation>
    <scope>NUCLEOTIDE SEQUENCE [LARGE SCALE GENOMIC DNA]</scope>
    <source>
        <strain evidence="2">RIB 2604</strain>
    </source>
</reference>
<evidence type="ECO:0000313" key="1">
    <source>
        <dbReference type="EMBL" id="GAT20113.1"/>
    </source>
</evidence>
<name>A0A146F2W8_ASPKA</name>
<reference evidence="1 2" key="1">
    <citation type="journal article" date="2016" name="DNA Res.">
        <title>Genome sequence of Aspergillus luchuensis NBRC 4314.</title>
        <authorList>
            <person name="Yamada O."/>
            <person name="Machida M."/>
            <person name="Hosoyama A."/>
            <person name="Goto M."/>
            <person name="Takahashi T."/>
            <person name="Futagami T."/>
            <person name="Yamagata Y."/>
            <person name="Takeuchi M."/>
            <person name="Kobayashi T."/>
            <person name="Koike H."/>
            <person name="Abe K."/>
            <person name="Asai K."/>
            <person name="Arita M."/>
            <person name="Fujita N."/>
            <person name="Fukuda K."/>
            <person name="Higa K."/>
            <person name="Horikawa H."/>
            <person name="Ishikawa T."/>
            <person name="Jinno K."/>
            <person name="Kato Y."/>
            <person name="Kirimura K."/>
            <person name="Mizutani O."/>
            <person name="Nakasone K."/>
            <person name="Sano M."/>
            <person name="Shiraishi Y."/>
            <person name="Tsukahara M."/>
            <person name="Gomi K."/>
        </authorList>
    </citation>
    <scope>NUCLEOTIDE SEQUENCE [LARGE SCALE GENOMIC DNA]</scope>
    <source>
        <strain evidence="1 2">RIB 2604</strain>
    </source>
</reference>
<keyword evidence="1" id="KW-0808">Transferase</keyword>
<dbReference type="EMBL" id="BCWF01000006">
    <property type="protein sequence ID" value="GAT20113.1"/>
    <property type="molecule type" value="Genomic_DNA"/>
</dbReference>
<protein>
    <submittedName>
        <fullName evidence="1">Phosphatidylinositol 4-kinase</fullName>
    </submittedName>
</protein>
<organism evidence="1 2">
    <name type="scientific">Aspergillus kawachii</name>
    <name type="common">White koji mold</name>
    <name type="synonym">Aspergillus awamori var. kawachi</name>
    <dbReference type="NCBI Taxonomy" id="1069201"/>
    <lineage>
        <taxon>Eukaryota</taxon>
        <taxon>Fungi</taxon>
        <taxon>Dikarya</taxon>
        <taxon>Ascomycota</taxon>
        <taxon>Pezizomycotina</taxon>
        <taxon>Eurotiomycetes</taxon>
        <taxon>Eurotiomycetidae</taxon>
        <taxon>Eurotiales</taxon>
        <taxon>Aspergillaceae</taxon>
        <taxon>Aspergillus</taxon>
        <taxon>Aspergillus subgen. Circumdati</taxon>
    </lineage>
</organism>
<dbReference type="GO" id="GO:0016301">
    <property type="term" value="F:kinase activity"/>
    <property type="evidence" value="ECO:0007669"/>
    <property type="project" value="UniProtKB-KW"/>
</dbReference>
<sequence length="44" mass="4783">MEMEETLLQLAAYLPPGPKQQTDQSRAVAWDITGMECSSKGEAA</sequence>
<dbReference type="AlphaFoldDB" id="A0A146F2W8"/>
<gene>
    <name evidence="1" type="ORF">RIB2604_00607020</name>
</gene>